<keyword evidence="1" id="KW-1133">Transmembrane helix</keyword>
<name>A0A3A4P2T6_ABYX5</name>
<feature type="transmembrane region" description="Helical" evidence="1">
    <location>
        <begin position="7"/>
        <end position="26"/>
    </location>
</feature>
<comment type="caution">
    <text evidence="2">The sequence shown here is derived from an EMBL/GenBank/DDBJ whole genome shotgun (WGS) entry which is preliminary data.</text>
</comment>
<proteinExistence type="predicted"/>
<sequence>MGSMLKPVTILLGIFIMITRGYGFLFPTKMKSIATELAHDSTLVRIVGSILFVLSLLIFAAVGGEIFGPRIVMLLVAISILSGAILMAFFPGKYKLLVDWFMALPESTVRMLYGIGFAFGLFLAIMAIYAY</sequence>
<accession>A0A3A4P2T6</accession>
<evidence type="ECO:0000313" key="2">
    <source>
        <dbReference type="EMBL" id="RJP24736.1"/>
    </source>
</evidence>
<dbReference type="AlphaFoldDB" id="A0A3A4P2T6"/>
<keyword evidence="1" id="KW-0812">Transmembrane</keyword>
<dbReference type="EMBL" id="QZKU01000031">
    <property type="protein sequence ID" value="RJP24736.1"/>
    <property type="molecule type" value="Genomic_DNA"/>
</dbReference>
<evidence type="ECO:0000313" key="3">
    <source>
        <dbReference type="Proteomes" id="UP000265882"/>
    </source>
</evidence>
<organism evidence="2 3">
    <name type="scientific">Abyssobacteria bacterium (strain SURF_5)</name>
    <dbReference type="NCBI Taxonomy" id="2093360"/>
    <lineage>
        <taxon>Bacteria</taxon>
        <taxon>Pseudomonadati</taxon>
        <taxon>Candidatus Hydrogenedentota</taxon>
        <taxon>Candidatus Abyssobacteria</taxon>
    </lineage>
</organism>
<feature type="transmembrane region" description="Helical" evidence="1">
    <location>
        <begin position="46"/>
        <end position="64"/>
    </location>
</feature>
<evidence type="ECO:0000256" key="1">
    <source>
        <dbReference type="SAM" id="Phobius"/>
    </source>
</evidence>
<feature type="transmembrane region" description="Helical" evidence="1">
    <location>
        <begin position="71"/>
        <end position="91"/>
    </location>
</feature>
<dbReference type="Proteomes" id="UP000265882">
    <property type="component" value="Unassembled WGS sequence"/>
</dbReference>
<reference evidence="2 3" key="1">
    <citation type="journal article" date="2017" name="ISME J.">
        <title>Energy and carbon metabolisms in a deep terrestrial subsurface fluid microbial community.</title>
        <authorList>
            <person name="Momper L."/>
            <person name="Jungbluth S.P."/>
            <person name="Lee M.D."/>
            <person name="Amend J.P."/>
        </authorList>
    </citation>
    <scope>NUCLEOTIDE SEQUENCE [LARGE SCALE GENOMIC DNA]</scope>
    <source>
        <strain evidence="2">SURF_5</strain>
    </source>
</reference>
<gene>
    <name evidence="2" type="ORF">C4520_03390</name>
</gene>
<keyword evidence="1" id="KW-0472">Membrane</keyword>
<feature type="transmembrane region" description="Helical" evidence="1">
    <location>
        <begin position="111"/>
        <end position="130"/>
    </location>
</feature>
<protein>
    <submittedName>
        <fullName evidence="2">Uncharacterized protein</fullName>
    </submittedName>
</protein>